<keyword evidence="2" id="KW-1185">Reference proteome</keyword>
<sequence>MKKNIITLIILLITIPKITAQTYKVENKHLARILQVTEGRLSTLSIINKQAKTVLRPTSCDEFSLRFSIPAQMNNTDHILSAKDFTVISASPYVNPQRPESKGYLFRLQGKENDLSLTVCYELAEDESYCRKHLELTSCRDICLKRIDVEAIAFEDAYQNYTLKKITARGNAQWKPGLGQPLYTTQTGTFWGIEFPAATNEVNNHQINCGYLWGQTLSQGTPYISYNSIIGVSADPQFIDDAFYNYINKIRKRPLRLQIQYNSWFDYSRNVSKEKFIHAVEKINNELVTQRGCQPLNAYIIDDGWQDTSKETDWSDKVWTINSKFQPDFADCFRSVQNVHSQLGLWLSPGCLFGGQPMVSKMREYGFEALSSACL</sequence>
<dbReference type="EMBL" id="FQZN01000019">
    <property type="protein sequence ID" value="SHJ23770.1"/>
    <property type="molecule type" value="Genomic_DNA"/>
</dbReference>
<dbReference type="Gene3D" id="3.20.20.70">
    <property type="entry name" value="Aldolase class I"/>
    <property type="match status" value="1"/>
</dbReference>
<protein>
    <recommendedName>
        <fullName evidence="3">Alpha-galactosidase</fullName>
    </recommendedName>
</protein>
<dbReference type="eggNOG" id="COG3345">
    <property type="taxonomic scope" value="Bacteria"/>
</dbReference>
<gene>
    <name evidence="1" type="ORF">SAMN05444350_1196</name>
</gene>
<dbReference type="RefSeq" id="WP_244895749.1">
    <property type="nucleotide sequence ID" value="NZ_FQZN01000019.1"/>
</dbReference>
<dbReference type="Proteomes" id="UP000184192">
    <property type="component" value="Unassembled WGS sequence"/>
</dbReference>
<evidence type="ECO:0000313" key="2">
    <source>
        <dbReference type="Proteomes" id="UP000184192"/>
    </source>
</evidence>
<reference evidence="2" key="1">
    <citation type="submission" date="2016-11" db="EMBL/GenBank/DDBJ databases">
        <authorList>
            <person name="Varghese N."/>
            <person name="Submissions S."/>
        </authorList>
    </citation>
    <scope>NUCLEOTIDE SEQUENCE [LARGE SCALE GENOMIC DNA]</scope>
    <source>
        <strain evidence="2">DSM 26884</strain>
    </source>
</reference>
<organism evidence="1 2">
    <name type="scientific">Bacteroides stercorirosoris</name>
    <dbReference type="NCBI Taxonomy" id="871324"/>
    <lineage>
        <taxon>Bacteria</taxon>
        <taxon>Pseudomonadati</taxon>
        <taxon>Bacteroidota</taxon>
        <taxon>Bacteroidia</taxon>
        <taxon>Bacteroidales</taxon>
        <taxon>Bacteroidaceae</taxon>
        <taxon>Bacteroides</taxon>
    </lineage>
</organism>
<evidence type="ECO:0008006" key="3">
    <source>
        <dbReference type="Google" id="ProtNLM"/>
    </source>
</evidence>
<dbReference type="AlphaFoldDB" id="A0A1M6HNM0"/>
<dbReference type="InterPro" id="IPR017853">
    <property type="entry name" value="GH"/>
</dbReference>
<dbReference type="SUPFAM" id="SSF51445">
    <property type="entry name" value="(Trans)glycosidases"/>
    <property type="match status" value="1"/>
</dbReference>
<accession>A0A1M6HNM0</accession>
<proteinExistence type="predicted"/>
<dbReference type="GeneID" id="92715158"/>
<evidence type="ECO:0000313" key="1">
    <source>
        <dbReference type="EMBL" id="SHJ23770.1"/>
    </source>
</evidence>
<dbReference type="InterPro" id="IPR013785">
    <property type="entry name" value="Aldolase_TIM"/>
</dbReference>
<name>A0A1M6HNM0_9BACE</name>